<evidence type="ECO:0000313" key="1">
    <source>
        <dbReference type="EMBL" id="AGL03160.1"/>
    </source>
</evidence>
<gene>
    <name evidence="1" type="ORF">Desgi_3849</name>
</gene>
<evidence type="ECO:0000313" key="2">
    <source>
        <dbReference type="Proteomes" id="UP000013520"/>
    </source>
</evidence>
<organism evidence="1 2">
    <name type="scientific">Desulfoscipio gibsoniae DSM 7213</name>
    <dbReference type="NCBI Taxonomy" id="767817"/>
    <lineage>
        <taxon>Bacteria</taxon>
        <taxon>Bacillati</taxon>
        <taxon>Bacillota</taxon>
        <taxon>Clostridia</taxon>
        <taxon>Eubacteriales</taxon>
        <taxon>Desulfallaceae</taxon>
        <taxon>Desulfoscipio</taxon>
    </lineage>
</organism>
<dbReference type="Pfam" id="PF14137">
    <property type="entry name" value="DUF4304"/>
    <property type="match status" value="1"/>
</dbReference>
<proteinExistence type="predicted"/>
<dbReference type="KEGG" id="dgi:Desgi_3849"/>
<accession>R4KRG2</accession>
<protein>
    <recommendedName>
        <fullName evidence="3">DUF4304 domain-containing protein</fullName>
    </recommendedName>
</protein>
<evidence type="ECO:0008006" key="3">
    <source>
        <dbReference type="Google" id="ProtNLM"/>
    </source>
</evidence>
<dbReference type="OrthoDB" id="6914375at2"/>
<dbReference type="InterPro" id="IPR025412">
    <property type="entry name" value="DUF4304"/>
</dbReference>
<dbReference type="eggNOG" id="ENOG5032RWB">
    <property type="taxonomic scope" value="Bacteria"/>
</dbReference>
<dbReference type="RefSeq" id="WP_006520560.1">
    <property type="nucleotide sequence ID" value="NC_021184.1"/>
</dbReference>
<sequence length="187" mass="22389">MSNAKRKTTEAMVDWVVPYLMNNGFKGSYPNYRRIRPGQIDLVTFQFSCCDQAFCINIAKCPPEGVRYKTGEFVKPSEVIALHCPQRLYLGVQEGHSYHWFKCNPRRQEIIQKEKYPFVTVYKDTPLKYKYMADDIINLFKKQAEPWWENSEAWWEKGLPTYNKLFMDFFYSFQQSSNMVYRNRRHA</sequence>
<dbReference type="AlphaFoldDB" id="R4KRG2"/>
<keyword evidence="2" id="KW-1185">Reference proteome</keyword>
<name>R4KRG2_9FIRM</name>
<reference evidence="1 2" key="1">
    <citation type="submission" date="2012-01" db="EMBL/GenBank/DDBJ databases">
        <title>Complete sequence of Desulfotomaculum gibsoniae DSM 7213.</title>
        <authorList>
            <consortium name="US DOE Joint Genome Institute"/>
            <person name="Lucas S."/>
            <person name="Han J."/>
            <person name="Lapidus A."/>
            <person name="Cheng J.-F."/>
            <person name="Goodwin L."/>
            <person name="Pitluck S."/>
            <person name="Peters L."/>
            <person name="Ovchinnikova G."/>
            <person name="Teshima H."/>
            <person name="Detter J.C."/>
            <person name="Han C."/>
            <person name="Tapia R."/>
            <person name="Land M."/>
            <person name="Hauser L."/>
            <person name="Kyrpides N."/>
            <person name="Ivanova N."/>
            <person name="Pagani I."/>
            <person name="Parshina S."/>
            <person name="Plugge C."/>
            <person name="Muyzer G."/>
            <person name="Kuever J."/>
            <person name="Ivanova A."/>
            <person name="Nazina T."/>
            <person name="Klenk H.-P."/>
            <person name="Brambilla E."/>
            <person name="Spring S."/>
            <person name="Stams A.F."/>
            <person name="Woyke T."/>
        </authorList>
    </citation>
    <scope>NUCLEOTIDE SEQUENCE [LARGE SCALE GENOMIC DNA]</scope>
    <source>
        <strain evidence="1 2">DSM 7213</strain>
    </source>
</reference>
<dbReference type="HOGENOM" id="CLU_1445496_0_0_9"/>
<dbReference type="Proteomes" id="UP000013520">
    <property type="component" value="Chromosome"/>
</dbReference>
<dbReference type="EMBL" id="CP003273">
    <property type="protein sequence ID" value="AGL03160.1"/>
    <property type="molecule type" value="Genomic_DNA"/>
</dbReference>